<evidence type="ECO:0000256" key="3">
    <source>
        <dbReference type="ARBA" id="ARBA00022989"/>
    </source>
</evidence>
<dbReference type="InterPro" id="IPR000337">
    <property type="entry name" value="GPCR_3"/>
</dbReference>
<proteinExistence type="predicted"/>
<gene>
    <name evidence="8" type="ORF">JD844_001158</name>
</gene>
<dbReference type="PANTHER" id="PTHR24061">
    <property type="entry name" value="CALCIUM-SENSING RECEPTOR-RELATED"/>
    <property type="match status" value="1"/>
</dbReference>
<protein>
    <recommendedName>
        <fullName evidence="7">G-protein coupled receptors family 3 profile domain-containing protein</fullName>
    </recommendedName>
</protein>
<evidence type="ECO:0000259" key="7">
    <source>
        <dbReference type="PROSITE" id="PS50259"/>
    </source>
</evidence>
<sequence>MDDCFQCPEDQYPNDEKNACISKQITFLSYEEPLGVGLAIAALSCFFLTLLVFGIFIKHKNTPIVKANNQTLTYILLVSILLCFLCNLLFIGQPKLVTCLFRQSAFGIVFSVAVSSVLAKTIMVVVAFKATKPGSQMMKLIQKRLSVPNLNKLLGKMYSFKESVGCDDLFLTSLPKKDITLENTLQSYDTGLSKR</sequence>
<dbReference type="InterPro" id="IPR000068">
    <property type="entry name" value="GPCR_3_Ca_sens_rcpt-rel"/>
</dbReference>
<feature type="domain" description="G-protein coupled receptors family 3 profile" evidence="7">
    <location>
        <begin position="34"/>
        <end position="141"/>
    </location>
</feature>
<dbReference type="Gene3D" id="2.10.50.30">
    <property type="entry name" value="GPCR, family 3, nine cysteines domain"/>
    <property type="match status" value="1"/>
</dbReference>
<feature type="transmembrane region" description="Helical" evidence="6">
    <location>
        <begin position="36"/>
        <end position="59"/>
    </location>
</feature>
<reference evidence="8 9" key="1">
    <citation type="journal article" date="2022" name="Gigascience">
        <title>A chromosome-level genome assembly and annotation of the desert horned lizard, Phrynosoma platyrhinos, provides insight into chromosomal rearrangements among reptiles.</title>
        <authorList>
            <person name="Koochekian N."/>
            <person name="Ascanio A."/>
            <person name="Farleigh K."/>
            <person name="Card D.C."/>
            <person name="Schield D.R."/>
            <person name="Castoe T.A."/>
            <person name="Jezkova T."/>
        </authorList>
    </citation>
    <scope>NUCLEOTIDE SEQUENCE [LARGE SCALE GENOMIC DNA]</scope>
    <source>
        <strain evidence="8">NK-2021</strain>
    </source>
</reference>
<dbReference type="EMBL" id="JAIPUX010000521">
    <property type="protein sequence ID" value="KAH0626263.1"/>
    <property type="molecule type" value="Genomic_DNA"/>
</dbReference>
<dbReference type="InterPro" id="IPR038550">
    <property type="entry name" value="GPCR_3_9-Cys_sf"/>
</dbReference>
<evidence type="ECO:0000313" key="9">
    <source>
        <dbReference type="Proteomes" id="UP000826234"/>
    </source>
</evidence>
<keyword evidence="2 6" id="KW-0812">Transmembrane</keyword>
<dbReference type="InterPro" id="IPR017978">
    <property type="entry name" value="GPCR_3_C"/>
</dbReference>
<feature type="transmembrane region" description="Helical" evidence="6">
    <location>
        <begin position="71"/>
        <end position="92"/>
    </location>
</feature>
<evidence type="ECO:0000256" key="2">
    <source>
        <dbReference type="ARBA" id="ARBA00022692"/>
    </source>
</evidence>
<dbReference type="PROSITE" id="PS50259">
    <property type="entry name" value="G_PROTEIN_RECEP_F3_4"/>
    <property type="match status" value="1"/>
</dbReference>
<keyword evidence="5" id="KW-0325">Glycoprotein</keyword>
<feature type="transmembrane region" description="Helical" evidence="6">
    <location>
        <begin position="104"/>
        <end position="128"/>
    </location>
</feature>
<accession>A0ABQ7T9H5</accession>
<evidence type="ECO:0000256" key="5">
    <source>
        <dbReference type="ARBA" id="ARBA00023180"/>
    </source>
</evidence>
<comment type="caution">
    <text evidence="8">The sequence shown here is derived from an EMBL/GenBank/DDBJ whole genome shotgun (WGS) entry which is preliminary data.</text>
</comment>
<keyword evidence="3 6" id="KW-1133">Transmembrane helix</keyword>
<evidence type="ECO:0000256" key="1">
    <source>
        <dbReference type="ARBA" id="ARBA00004141"/>
    </source>
</evidence>
<dbReference type="PANTHER" id="PTHR24061:SF599">
    <property type="entry name" value="G-PROTEIN COUPLED RECEPTORS FAMILY 3 PROFILE DOMAIN-CONTAINING PROTEIN"/>
    <property type="match status" value="1"/>
</dbReference>
<evidence type="ECO:0000256" key="4">
    <source>
        <dbReference type="ARBA" id="ARBA00023136"/>
    </source>
</evidence>
<evidence type="ECO:0000256" key="6">
    <source>
        <dbReference type="SAM" id="Phobius"/>
    </source>
</evidence>
<dbReference type="Pfam" id="PF00003">
    <property type="entry name" value="7tm_3"/>
    <property type="match status" value="1"/>
</dbReference>
<evidence type="ECO:0000313" key="8">
    <source>
        <dbReference type="EMBL" id="KAH0626263.1"/>
    </source>
</evidence>
<keyword evidence="4 6" id="KW-0472">Membrane</keyword>
<keyword evidence="9" id="KW-1185">Reference proteome</keyword>
<organism evidence="8 9">
    <name type="scientific">Phrynosoma platyrhinos</name>
    <name type="common">Desert horned lizard</name>
    <dbReference type="NCBI Taxonomy" id="52577"/>
    <lineage>
        <taxon>Eukaryota</taxon>
        <taxon>Metazoa</taxon>
        <taxon>Chordata</taxon>
        <taxon>Craniata</taxon>
        <taxon>Vertebrata</taxon>
        <taxon>Euteleostomi</taxon>
        <taxon>Lepidosauria</taxon>
        <taxon>Squamata</taxon>
        <taxon>Bifurcata</taxon>
        <taxon>Unidentata</taxon>
        <taxon>Episquamata</taxon>
        <taxon>Toxicofera</taxon>
        <taxon>Iguania</taxon>
        <taxon>Phrynosomatidae</taxon>
        <taxon>Phrynosomatinae</taxon>
        <taxon>Phrynosoma</taxon>
    </lineage>
</organism>
<dbReference type="PRINTS" id="PR00248">
    <property type="entry name" value="GPCRMGR"/>
</dbReference>
<comment type="subcellular location">
    <subcellularLocation>
        <location evidence="1">Membrane</location>
        <topology evidence="1">Multi-pass membrane protein</topology>
    </subcellularLocation>
</comment>
<dbReference type="Proteomes" id="UP000826234">
    <property type="component" value="Unassembled WGS sequence"/>
</dbReference>
<name>A0ABQ7T9H5_PHRPL</name>